<reference evidence="4" key="1">
    <citation type="submission" date="2021-04" db="EMBL/GenBank/DDBJ databases">
        <authorList>
            <person name="Hornung B."/>
        </authorList>
    </citation>
    <scope>NUCLEOTIDE SEQUENCE</scope>
    <source>
        <strain evidence="4">G5G6</strain>
    </source>
</reference>
<dbReference type="Pfam" id="PF13380">
    <property type="entry name" value="CoA_binding_2"/>
    <property type="match status" value="1"/>
</dbReference>
<dbReference type="Gene3D" id="3.30.470.20">
    <property type="entry name" value="ATP-grasp fold, B domain"/>
    <property type="match status" value="1"/>
</dbReference>
<accession>A0A916J1K2</accession>
<keyword evidence="2" id="KW-0547">Nucleotide-binding</keyword>
<dbReference type="InterPro" id="IPR011761">
    <property type="entry name" value="ATP-grasp"/>
</dbReference>
<dbReference type="InterPro" id="IPR003781">
    <property type="entry name" value="CoA-bd"/>
</dbReference>
<comment type="similarity">
    <text evidence="1">In the N-terminal section; belongs to the acetate CoA ligase alpha subunit family.</text>
</comment>
<feature type="domain" description="ATP-grasp" evidence="3">
    <location>
        <begin position="491"/>
        <end position="542"/>
    </location>
</feature>
<dbReference type="InterPro" id="IPR016102">
    <property type="entry name" value="Succinyl-CoA_synth-like"/>
</dbReference>
<dbReference type="InterPro" id="IPR036291">
    <property type="entry name" value="NAD(P)-bd_dom_sf"/>
</dbReference>
<dbReference type="InterPro" id="IPR032875">
    <property type="entry name" value="Succ_CoA_lig_flav_dom"/>
</dbReference>
<dbReference type="GO" id="GO:0005524">
    <property type="term" value="F:ATP binding"/>
    <property type="evidence" value="ECO:0007669"/>
    <property type="project" value="UniProtKB-UniRule"/>
</dbReference>
<dbReference type="Pfam" id="PF13549">
    <property type="entry name" value="ATP-grasp_5"/>
    <property type="match status" value="1"/>
</dbReference>
<dbReference type="FunFam" id="3.30.1490.20:FF:000020">
    <property type="entry name" value="Protein lysine acetyltransferase"/>
    <property type="match status" value="1"/>
</dbReference>
<gene>
    <name evidence="4" type="ORF">GTOL_10196</name>
</gene>
<dbReference type="Gene3D" id="3.40.50.261">
    <property type="entry name" value="Succinyl-CoA synthetase domains"/>
    <property type="match status" value="2"/>
</dbReference>
<dbReference type="SMART" id="SM00881">
    <property type="entry name" value="CoA_binding"/>
    <property type="match status" value="1"/>
</dbReference>
<sequence>MTATRSPMDRLLRPRSVAVAGMSTKPGSLGGAVLANLERFAFKGDICLIHPTRSEIAGRRCVPDTSSLPEGIDCVVLAIPAKAILAAVKGCALRKVGGVIIFSGGFAELGDEGRAAQEEIAAISRSAGMVIEGPNCLGMLNYADGVPLTFSATEPRPPSTPGIGLISQSGAMAAAIRAALHGRNLDISFSISTGNEACTGAEDFVNYLLEDSQTRVIVLVAEQFRDPRRFVALAARARELGKPILLLHPGKSAEARQAAETHTGAMTGDYVVMRTVVESHGVLVVDTMEELVDAAEMVVRCKVLPHGGVAVLGESGAFKAMTFDYCAELGLPLPQPTGAAAEAIAVVAPNLIMPSNPLDLTAQPLVDPGIYAKTIEPLLTDARCGSVLVSIILSSDQMARLKMPPVVDVVRHFAPQRAMIFAMLGEDTPIPQEYIDEIRQAGVPFFRSPERALRAIATLSRWKDRGLAVGEPCTSAAERLPTGVIPEYRAKRVLAAAGLPIAAGELAATLAEAQAAAARIGYPVALKAQSESLSHKSDAGGVILGIDSADALAAGWQQLHRNLDKAAPGVSLEGVLVERMGRKGVELIVGAKNDRDWGPVLMIGMGGTAAEAFGDMRVLPVCSSEAQIVDQLRKLKGAALLGAFRGSLAKDLPAVASAVRQLGDFVRSHPEIAEIDINPLVVYPEGQGVLALDALIHVR</sequence>
<comment type="caution">
    <text evidence="4">The sequence shown here is derived from an EMBL/GenBank/DDBJ whole genome shotgun (WGS) entry which is preliminary data.</text>
</comment>
<dbReference type="Proteomes" id="UP000742786">
    <property type="component" value="Unassembled WGS sequence"/>
</dbReference>
<name>A0A916J1K2_9PROT</name>
<keyword evidence="5" id="KW-1185">Reference proteome</keyword>
<dbReference type="PROSITE" id="PS50975">
    <property type="entry name" value="ATP_GRASP"/>
    <property type="match status" value="1"/>
</dbReference>
<evidence type="ECO:0000313" key="5">
    <source>
        <dbReference type="Proteomes" id="UP000742786"/>
    </source>
</evidence>
<dbReference type="PANTHER" id="PTHR42793:SF1">
    <property type="entry name" value="PEPTIDYL-LYSINE N-ACETYLTRANSFERASE PATZ"/>
    <property type="match status" value="1"/>
</dbReference>
<dbReference type="AlphaFoldDB" id="A0A916J1K2"/>
<dbReference type="SUPFAM" id="SSF52210">
    <property type="entry name" value="Succinyl-CoA synthetase domains"/>
    <property type="match status" value="2"/>
</dbReference>
<dbReference type="Pfam" id="PF13607">
    <property type="entry name" value="Succ_CoA_lig"/>
    <property type="match status" value="1"/>
</dbReference>
<keyword evidence="2" id="KW-0067">ATP-binding</keyword>
<protein>
    <submittedName>
        <fullName evidence="4">CoA-binding protein</fullName>
    </submittedName>
</protein>
<dbReference type="EMBL" id="CAJQUM010000001">
    <property type="protein sequence ID" value="CAG4882314.1"/>
    <property type="molecule type" value="Genomic_DNA"/>
</dbReference>
<dbReference type="Gene3D" id="3.40.50.720">
    <property type="entry name" value="NAD(P)-binding Rossmann-like Domain"/>
    <property type="match status" value="1"/>
</dbReference>
<dbReference type="SUPFAM" id="SSF51735">
    <property type="entry name" value="NAD(P)-binding Rossmann-fold domains"/>
    <property type="match status" value="1"/>
</dbReference>
<dbReference type="SUPFAM" id="SSF56059">
    <property type="entry name" value="Glutathione synthetase ATP-binding domain-like"/>
    <property type="match status" value="1"/>
</dbReference>
<evidence type="ECO:0000259" key="3">
    <source>
        <dbReference type="PROSITE" id="PS50975"/>
    </source>
</evidence>
<proteinExistence type="inferred from homology"/>
<dbReference type="RefSeq" id="WP_220634401.1">
    <property type="nucleotide sequence ID" value="NZ_CAJQUM010000001.1"/>
</dbReference>
<dbReference type="Gene3D" id="3.30.1490.20">
    <property type="entry name" value="ATP-grasp fold, A domain"/>
    <property type="match status" value="1"/>
</dbReference>
<evidence type="ECO:0000256" key="1">
    <source>
        <dbReference type="ARBA" id="ARBA00060888"/>
    </source>
</evidence>
<evidence type="ECO:0000256" key="2">
    <source>
        <dbReference type="PROSITE-ProRule" id="PRU00409"/>
    </source>
</evidence>
<dbReference type="GO" id="GO:0046872">
    <property type="term" value="F:metal ion binding"/>
    <property type="evidence" value="ECO:0007669"/>
    <property type="project" value="InterPro"/>
</dbReference>
<dbReference type="InterPro" id="IPR013815">
    <property type="entry name" value="ATP_grasp_subdomain_1"/>
</dbReference>
<dbReference type="PANTHER" id="PTHR42793">
    <property type="entry name" value="COA BINDING DOMAIN CONTAINING PROTEIN"/>
    <property type="match status" value="1"/>
</dbReference>
<organism evidence="4 5">
    <name type="scientific">Georgfuchsia toluolica</name>
    <dbReference type="NCBI Taxonomy" id="424218"/>
    <lineage>
        <taxon>Bacteria</taxon>
        <taxon>Pseudomonadati</taxon>
        <taxon>Pseudomonadota</taxon>
        <taxon>Betaproteobacteria</taxon>
        <taxon>Nitrosomonadales</taxon>
        <taxon>Sterolibacteriaceae</taxon>
        <taxon>Georgfuchsia</taxon>
    </lineage>
</organism>
<evidence type="ECO:0000313" key="4">
    <source>
        <dbReference type="EMBL" id="CAG4882314.1"/>
    </source>
</evidence>